<proteinExistence type="inferred from homology"/>
<dbReference type="GO" id="GO:0003729">
    <property type="term" value="F:mRNA binding"/>
    <property type="evidence" value="ECO:0007669"/>
    <property type="project" value="InterPro"/>
</dbReference>
<evidence type="ECO:0000256" key="2">
    <source>
        <dbReference type="ARBA" id="ARBA00004463"/>
    </source>
</evidence>
<dbReference type="InterPro" id="IPR035979">
    <property type="entry name" value="RBD_domain_sf"/>
</dbReference>
<dbReference type="Proteomes" id="UP001237642">
    <property type="component" value="Unassembled WGS sequence"/>
</dbReference>
<dbReference type="PANTHER" id="PTHR47640">
    <property type="entry name" value="TRNA SELENOCYSTEINE 1-ASSOCIATED PROTEIN 1-RELATED-RELATED"/>
    <property type="match status" value="1"/>
</dbReference>
<dbReference type="Pfam" id="PF00076">
    <property type="entry name" value="RRM_1"/>
    <property type="match status" value="2"/>
</dbReference>
<gene>
    <name evidence="12" type="ORF">POM88_002189</name>
</gene>
<sequence>MSSTNGAAPELTQQQQQQQQQQWLAMQQQYQQQWMAMQQQQQMMYQQQTQYMSPYYQQQQNYHYQQQQASLGQIQPSSDDNKTIWIGDLQGWMDETYLQSCFAASGEAISVKLIRNKQTDQAFRLNWSTFSSGERRQDGGSDLSIFVGDLAADVTDAMLHETFASRYSSVRGAKVVVDANTGRPKGYGFVRFGDENEKSRAMTEMNGQYCSSRPMRISIATPKKPSTPQQQYSSQAVILSGAAIGAFTPGSQSDGDTSNTTVFVGGLDSDVGDEELRHTFSQFGEVVSVKIPIGKGCGFVQFSDRASAENSINQLNGTAIGKQTVRLSWGRNPGNKQFRGESGGNYYGKQGYNGYGYAAPQNQDYGGAAAAYGVSPNGYGTQ</sequence>
<dbReference type="PANTHER" id="PTHR47640:SF9">
    <property type="entry name" value="POLYADENYLATE-BINDING PROTEIN RBP47B"/>
    <property type="match status" value="1"/>
</dbReference>
<dbReference type="GO" id="GO:0006397">
    <property type="term" value="P:mRNA processing"/>
    <property type="evidence" value="ECO:0007669"/>
    <property type="project" value="UniProtKB-KW"/>
</dbReference>
<keyword evidence="4" id="KW-0677">Repeat</keyword>
<reference evidence="12" key="1">
    <citation type="submission" date="2023-02" db="EMBL/GenBank/DDBJ databases">
        <title>Genome of toxic invasive species Heracleum sosnowskyi carries increased number of genes despite the absence of recent whole-genome duplications.</title>
        <authorList>
            <person name="Schelkunov M."/>
            <person name="Shtratnikova V."/>
            <person name="Makarenko M."/>
            <person name="Klepikova A."/>
            <person name="Omelchenko D."/>
            <person name="Novikova G."/>
            <person name="Obukhova E."/>
            <person name="Bogdanov V."/>
            <person name="Penin A."/>
            <person name="Logacheva M."/>
        </authorList>
    </citation>
    <scope>NUCLEOTIDE SEQUENCE</scope>
    <source>
        <strain evidence="12">Hsosn_3</strain>
        <tissue evidence="12">Leaf</tissue>
    </source>
</reference>
<accession>A0AAD8JFN4</accession>
<feature type="domain" description="RRM" evidence="11">
    <location>
        <begin position="260"/>
        <end position="332"/>
    </location>
</feature>
<dbReference type="PROSITE" id="PS50102">
    <property type="entry name" value="RRM"/>
    <property type="match status" value="2"/>
</dbReference>
<evidence type="ECO:0000256" key="6">
    <source>
        <dbReference type="ARBA" id="ARBA00023242"/>
    </source>
</evidence>
<reference evidence="12" key="2">
    <citation type="submission" date="2023-05" db="EMBL/GenBank/DDBJ databases">
        <authorList>
            <person name="Schelkunov M.I."/>
        </authorList>
    </citation>
    <scope>NUCLEOTIDE SEQUENCE</scope>
    <source>
        <strain evidence="12">Hsosn_3</strain>
        <tissue evidence="12">Leaf</tissue>
    </source>
</reference>
<dbReference type="FunFam" id="3.30.70.330:FF:000144">
    <property type="entry name" value="Polyadenylate-binding protein RBP47B"/>
    <property type="match status" value="1"/>
</dbReference>
<evidence type="ECO:0000256" key="10">
    <source>
        <dbReference type="PROSITE-ProRule" id="PRU00176"/>
    </source>
</evidence>
<evidence type="ECO:0000256" key="4">
    <source>
        <dbReference type="ARBA" id="ARBA00022737"/>
    </source>
</evidence>
<dbReference type="AlphaFoldDB" id="A0AAD8JFN4"/>
<dbReference type="Gene3D" id="3.30.70.330">
    <property type="match status" value="3"/>
</dbReference>
<dbReference type="FunFam" id="3.30.70.330:FF:000395">
    <property type="entry name" value="Polyadenylate-binding protein RBP47"/>
    <property type="match status" value="1"/>
</dbReference>
<dbReference type="CDD" id="cd12345">
    <property type="entry name" value="RRM2_SECp43_like"/>
    <property type="match status" value="1"/>
</dbReference>
<comment type="caution">
    <text evidence="12">The sequence shown here is derived from an EMBL/GenBank/DDBJ whole genome shotgun (WGS) entry which is preliminary data.</text>
</comment>
<comment type="subcellular location">
    <subcellularLocation>
        <location evidence="2">Cytoplasmic granule</location>
    </subcellularLocation>
    <subcellularLocation>
        <location evidence="1">Nucleus</location>
    </subcellularLocation>
</comment>
<evidence type="ECO:0000256" key="8">
    <source>
        <dbReference type="ARBA" id="ARBA00061069"/>
    </source>
</evidence>
<protein>
    <submittedName>
        <fullName evidence="12">Polyadenylate-binding protein RBP47</fullName>
    </submittedName>
</protein>
<organism evidence="12 13">
    <name type="scientific">Heracleum sosnowskyi</name>
    <dbReference type="NCBI Taxonomy" id="360622"/>
    <lineage>
        <taxon>Eukaryota</taxon>
        <taxon>Viridiplantae</taxon>
        <taxon>Streptophyta</taxon>
        <taxon>Embryophyta</taxon>
        <taxon>Tracheophyta</taxon>
        <taxon>Spermatophyta</taxon>
        <taxon>Magnoliopsida</taxon>
        <taxon>eudicotyledons</taxon>
        <taxon>Gunneridae</taxon>
        <taxon>Pentapetalae</taxon>
        <taxon>asterids</taxon>
        <taxon>campanulids</taxon>
        <taxon>Apiales</taxon>
        <taxon>Apiaceae</taxon>
        <taxon>Apioideae</taxon>
        <taxon>apioid superclade</taxon>
        <taxon>Tordylieae</taxon>
        <taxon>Tordyliinae</taxon>
        <taxon>Heracleum</taxon>
    </lineage>
</organism>
<evidence type="ECO:0000313" key="12">
    <source>
        <dbReference type="EMBL" id="KAK1402584.1"/>
    </source>
</evidence>
<feature type="domain" description="RRM" evidence="11">
    <location>
        <begin position="143"/>
        <end position="222"/>
    </location>
</feature>
<dbReference type="SUPFAM" id="SSF54928">
    <property type="entry name" value="RNA-binding domain, RBD"/>
    <property type="match status" value="3"/>
</dbReference>
<comment type="function">
    <text evidence="7">Heterogeneous nuclear ribonucleoprotein (hnRNP)-protein binding the poly(A) tail of mRNA and probably involved in some steps of pre-mRNA maturation.</text>
</comment>
<keyword evidence="3" id="KW-0507">mRNA processing</keyword>
<dbReference type="InterPro" id="IPR050825">
    <property type="entry name" value="RBM42_RBP45_47-like"/>
</dbReference>
<dbReference type="SMART" id="SM00360">
    <property type="entry name" value="RRM"/>
    <property type="match status" value="2"/>
</dbReference>
<evidence type="ECO:0000256" key="1">
    <source>
        <dbReference type="ARBA" id="ARBA00004123"/>
    </source>
</evidence>
<evidence type="ECO:0000259" key="11">
    <source>
        <dbReference type="PROSITE" id="PS50102"/>
    </source>
</evidence>
<comment type="subunit">
    <text evidence="9">Interacts with the poly(A) tail of mRNA in nucleus.</text>
</comment>
<evidence type="ECO:0000256" key="7">
    <source>
        <dbReference type="ARBA" id="ARBA00057395"/>
    </source>
</evidence>
<dbReference type="InterPro" id="IPR012677">
    <property type="entry name" value="Nucleotide-bd_a/b_plait_sf"/>
</dbReference>
<evidence type="ECO:0000256" key="9">
    <source>
        <dbReference type="ARBA" id="ARBA00063471"/>
    </source>
</evidence>
<evidence type="ECO:0000256" key="5">
    <source>
        <dbReference type="ARBA" id="ARBA00022884"/>
    </source>
</evidence>
<dbReference type="EMBL" id="JAUIZM010000001">
    <property type="protein sequence ID" value="KAK1402584.1"/>
    <property type="molecule type" value="Genomic_DNA"/>
</dbReference>
<dbReference type="GO" id="GO:0005634">
    <property type="term" value="C:nucleus"/>
    <property type="evidence" value="ECO:0007669"/>
    <property type="project" value="UniProtKB-SubCell"/>
</dbReference>
<keyword evidence="5 10" id="KW-0694">RNA-binding</keyword>
<dbReference type="InterPro" id="IPR000504">
    <property type="entry name" value="RRM_dom"/>
</dbReference>
<keyword evidence="13" id="KW-1185">Reference proteome</keyword>
<evidence type="ECO:0000256" key="3">
    <source>
        <dbReference type="ARBA" id="ARBA00022664"/>
    </source>
</evidence>
<dbReference type="GO" id="GO:0005829">
    <property type="term" value="C:cytosol"/>
    <property type="evidence" value="ECO:0007669"/>
    <property type="project" value="TreeGrafter"/>
</dbReference>
<name>A0AAD8JFN4_9APIA</name>
<keyword evidence="6" id="KW-0539">Nucleus</keyword>
<comment type="similarity">
    <text evidence="8">Belongs to the polyadenylate-binding RBP47 family.</text>
</comment>
<evidence type="ECO:0000313" key="13">
    <source>
        <dbReference type="Proteomes" id="UP001237642"/>
    </source>
</evidence>